<dbReference type="AlphaFoldDB" id="A0A8J2Z222"/>
<evidence type="ECO:0000313" key="2">
    <source>
        <dbReference type="Proteomes" id="UP000646365"/>
    </source>
</evidence>
<gene>
    <name evidence="1" type="ORF">GCM10011611_64270</name>
</gene>
<reference evidence="1" key="2">
    <citation type="submission" date="2020-09" db="EMBL/GenBank/DDBJ databases">
        <authorList>
            <person name="Sun Q."/>
            <person name="Zhou Y."/>
        </authorList>
    </citation>
    <scope>NUCLEOTIDE SEQUENCE</scope>
    <source>
        <strain evidence="1">CGMCC 1.15725</strain>
    </source>
</reference>
<proteinExistence type="predicted"/>
<keyword evidence="2" id="KW-1185">Reference proteome</keyword>
<reference evidence="1" key="1">
    <citation type="journal article" date="2014" name="Int. J. Syst. Evol. Microbiol.">
        <title>Complete genome sequence of Corynebacterium casei LMG S-19264T (=DSM 44701T), isolated from a smear-ripened cheese.</title>
        <authorList>
            <consortium name="US DOE Joint Genome Institute (JGI-PGF)"/>
            <person name="Walter F."/>
            <person name="Albersmeier A."/>
            <person name="Kalinowski J."/>
            <person name="Ruckert C."/>
        </authorList>
    </citation>
    <scope>NUCLEOTIDE SEQUENCE</scope>
    <source>
        <strain evidence="1">CGMCC 1.15725</strain>
    </source>
</reference>
<dbReference type="EMBL" id="BMJQ01000028">
    <property type="protein sequence ID" value="GGF49035.1"/>
    <property type="molecule type" value="Genomic_DNA"/>
</dbReference>
<dbReference type="RefSeq" id="WP_189052301.1">
    <property type="nucleotide sequence ID" value="NZ_BMJQ01000028.1"/>
</dbReference>
<sequence length="301" mass="33443">MTGFGGQMDLLIDQTGQPWPNGSTALRRYLGQPSSTADLAGFVVCNLGFARLRIRQGTILLSVRAGQLEFRALEAVVRFLVTETWQRLVIEHMDRRPDYEIFGRVEDAVARLKDLSAPSVALAPRDPFFSQELSLDRLAQSGQQSLQSLLALWRARRGQLAPNQIIAMMPGPLKSRMVLTRMHRPDSLAPSRALVEHIGSGFRVFDACWALGAVGRDLEQLPDPGYGERSARAYHEVAALGQPRFEHVDAVIDVPGRPVTRSRYERLMLPWRSRGELFVCGASVLRSSYPLEPAAAQAVRS</sequence>
<dbReference type="Proteomes" id="UP000646365">
    <property type="component" value="Unassembled WGS sequence"/>
</dbReference>
<evidence type="ECO:0000313" key="1">
    <source>
        <dbReference type="EMBL" id="GGF49035.1"/>
    </source>
</evidence>
<protein>
    <submittedName>
        <fullName evidence="1">Uncharacterized protein</fullName>
    </submittedName>
</protein>
<accession>A0A8J2Z222</accession>
<name>A0A8J2Z222_9PROT</name>
<organism evidence="1 2">
    <name type="scientific">Aliidongia dinghuensis</name>
    <dbReference type="NCBI Taxonomy" id="1867774"/>
    <lineage>
        <taxon>Bacteria</taxon>
        <taxon>Pseudomonadati</taxon>
        <taxon>Pseudomonadota</taxon>
        <taxon>Alphaproteobacteria</taxon>
        <taxon>Rhodospirillales</taxon>
        <taxon>Dongiaceae</taxon>
        <taxon>Aliidongia</taxon>
    </lineage>
</organism>
<comment type="caution">
    <text evidence="1">The sequence shown here is derived from an EMBL/GenBank/DDBJ whole genome shotgun (WGS) entry which is preliminary data.</text>
</comment>